<feature type="compositionally biased region" description="Basic and acidic residues" evidence="1">
    <location>
        <begin position="35"/>
        <end position="59"/>
    </location>
</feature>
<keyword evidence="3" id="KW-1185">Reference proteome</keyword>
<protein>
    <submittedName>
        <fullName evidence="2">Uncharacterized protein</fullName>
    </submittedName>
</protein>
<feature type="region of interest" description="Disordered" evidence="1">
    <location>
        <begin position="28"/>
        <end position="59"/>
    </location>
</feature>
<organism evidence="2 3">
    <name type="scientific">Morus notabilis</name>
    <dbReference type="NCBI Taxonomy" id="981085"/>
    <lineage>
        <taxon>Eukaryota</taxon>
        <taxon>Viridiplantae</taxon>
        <taxon>Streptophyta</taxon>
        <taxon>Embryophyta</taxon>
        <taxon>Tracheophyta</taxon>
        <taxon>Spermatophyta</taxon>
        <taxon>Magnoliopsida</taxon>
        <taxon>eudicotyledons</taxon>
        <taxon>Gunneridae</taxon>
        <taxon>Pentapetalae</taxon>
        <taxon>rosids</taxon>
        <taxon>fabids</taxon>
        <taxon>Rosales</taxon>
        <taxon>Moraceae</taxon>
        <taxon>Moreae</taxon>
        <taxon>Morus</taxon>
    </lineage>
</organism>
<proteinExistence type="predicted"/>
<dbReference type="EMBL" id="KE345347">
    <property type="protein sequence ID" value="EXC02153.1"/>
    <property type="molecule type" value="Genomic_DNA"/>
</dbReference>
<dbReference type="KEGG" id="mnt:21406867"/>
<dbReference type="Proteomes" id="UP000030645">
    <property type="component" value="Unassembled WGS sequence"/>
</dbReference>
<gene>
    <name evidence="2" type="ORF">L484_024119</name>
</gene>
<dbReference type="AlphaFoldDB" id="W9SEG0"/>
<evidence type="ECO:0000256" key="1">
    <source>
        <dbReference type="SAM" id="MobiDB-lite"/>
    </source>
</evidence>
<dbReference type="OrthoDB" id="423607at2759"/>
<evidence type="ECO:0000313" key="3">
    <source>
        <dbReference type="Proteomes" id="UP000030645"/>
    </source>
</evidence>
<dbReference type="PANTHER" id="PTHR33641">
    <property type="entry name" value="OS06G0133500 PROTEIN"/>
    <property type="match status" value="1"/>
</dbReference>
<dbReference type="PANTHER" id="PTHR33641:SF15">
    <property type="entry name" value="AVR9_CF-9 RAPIDLY ELICITED PROTEIN"/>
    <property type="match status" value="1"/>
</dbReference>
<evidence type="ECO:0000313" key="2">
    <source>
        <dbReference type="EMBL" id="EXC02153.1"/>
    </source>
</evidence>
<sequence>MNSMFSVFDAFCAEVLLGKTTSARAHSVFAGDAKPSQRNDGAPEKTTGKKSDGNREFSEKTKTKIRSALEFDGLNCFETFVSY</sequence>
<accession>W9SEG0</accession>
<reference evidence="3" key="1">
    <citation type="submission" date="2013-01" db="EMBL/GenBank/DDBJ databases">
        <title>Draft Genome Sequence of a Mulberry Tree, Morus notabilis C.K. Schneid.</title>
        <authorList>
            <person name="He N."/>
            <person name="Zhao S."/>
        </authorList>
    </citation>
    <scope>NUCLEOTIDE SEQUENCE</scope>
</reference>
<name>W9SEG0_9ROSA</name>